<feature type="compositionally biased region" description="Basic and acidic residues" evidence="1">
    <location>
        <begin position="396"/>
        <end position="406"/>
    </location>
</feature>
<evidence type="ECO:0000313" key="3">
    <source>
        <dbReference type="Proteomes" id="UP000054266"/>
    </source>
</evidence>
<keyword evidence="3" id="KW-1185">Reference proteome</keyword>
<feature type="compositionally biased region" description="Polar residues" evidence="1">
    <location>
        <begin position="124"/>
        <end position="135"/>
    </location>
</feature>
<reference evidence="2 3" key="1">
    <citation type="submission" date="2015-01" db="EMBL/GenBank/DDBJ databases">
        <title>The Genome Sequence of Capronia semiimmersa CBS27337.</title>
        <authorList>
            <consortium name="The Broad Institute Genomics Platform"/>
            <person name="Cuomo C."/>
            <person name="de Hoog S."/>
            <person name="Gorbushina A."/>
            <person name="Stielow B."/>
            <person name="Teixiera M."/>
            <person name="Abouelleil A."/>
            <person name="Chapman S.B."/>
            <person name="Priest M."/>
            <person name="Young S.K."/>
            <person name="Wortman J."/>
            <person name="Nusbaum C."/>
            <person name="Birren B."/>
        </authorList>
    </citation>
    <scope>NUCLEOTIDE SEQUENCE [LARGE SCALE GENOMIC DNA]</scope>
    <source>
        <strain evidence="2 3">CBS 27337</strain>
    </source>
</reference>
<dbReference type="Proteomes" id="UP000054266">
    <property type="component" value="Unassembled WGS sequence"/>
</dbReference>
<accession>A0A0D2G1U5</accession>
<feature type="compositionally biased region" description="Low complexity" evidence="1">
    <location>
        <begin position="106"/>
        <end position="123"/>
    </location>
</feature>
<dbReference type="EMBL" id="KN846956">
    <property type="protein sequence ID" value="KIW72770.1"/>
    <property type="molecule type" value="Genomic_DNA"/>
</dbReference>
<feature type="compositionally biased region" description="Basic residues" evidence="1">
    <location>
        <begin position="90"/>
        <end position="104"/>
    </location>
</feature>
<evidence type="ECO:0000313" key="2">
    <source>
        <dbReference type="EMBL" id="KIW72770.1"/>
    </source>
</evidence>
<feature type="compositionally biased region" description="Low complexity" evidence="1">
    <location>
        <begin position="204"/>
        <end position="215"/>
    </location>
</feature>
<sequence length="421" mass="46270">MATVTSTQRLSDASHANWKCFPAPYVMQTEQQRSQSRSQSRSRKRNRNRNLSHSDNSAPPTWQEEPVQRPATAAPTVNHDSAHTVPPSRSRSRLQKRPSQRTLKHTAAAATPAPAPVMSPAVSDSQGSPPTQTDITGLPHLAHTVPERRSSLRKKTAAGSTEPPDPKKASPAELKPAPPTHGLLSIRPKPGPTENNSKPDSDSGHSSSAGSIQSPTNPPRTPRHQPLAPNDPSPLNPLYYVPTSDFSIGSSTAPVQSTSASAQRNEYVLLPAGFRPGKTEHTYVEEVVKPAVTHEVIRNNKTEIVQEEITREIHVHHYYTYTQPVKAVEILPARHFIVDGQTGEKVEIPPPEGWVMPSNMQPYKPDTSGLAVETRHYLVNEEHPTGVTEPAPLNVQKRESQPDLRKKTSMSGHWTPFPKIR</sequence>
<gene>
    <name evidence="2" type="ORF">PV04_00945</name>
</gene>
<name>A0A0D2G1U5_9EURO</name>
<feature type="region of interest" description="Disordered" evidence="1">
    <location>
        <begin position="381"/>
        <end position="421"/>
    </location>
</feature>
<dbReference type="PANTHER" id="PTHR38703:SF1">
    <property type="entry name" value="ALLERGEN"/>
    <property type="match status" value="1"/>
</dbReference>
<dbReference type="HOGENOM" id="CLU_041689_0_0_1"/>
<evidence type="ECO:0000256" key="1">
    <source>
        <dbReference type="SAM" id="MobiDB-lite"/>
    </source>
</evidence>
<organism evidence="2 3">
    <name type="scientific">Phialophora macrospora</name>
    <dbReference type="NCBI Taxonomy" id="1851006"/>
    <lineage>
        <taxon>Eukaryota</taxon>
        <taxon>Fungi</taxon>
        <taxon>Dikarya</taxon>
        <taxon>Ascomycota</taxon>
        <taxon>Pezizomycotina</taxon>
        <taxon>Eurotiomycetes</taxon>
        <taxon>Chaetothyriomycetidae</taxon>
        <taxon>Chaetothyriales</taxon>
        <taxon>Herpotrichiellaceae</taxon>
        <taxon>Phialophora</taxon>
    </lineage>
</organism>
<dbReference type="PANTHER" id="PTHR38703">
    <property type="entry name" value="CHROMOSOME 8, WHOLE GENOME SHOTGUN SEQUENCE"/>
    <property type="match status" value="1"/>
</dbReference>
<feature type="region of interest" description="Disordered" evidence="1">
    <location>
        <begin position="23"/>
        <end position="238"/>
    </location>
</feature>
<feature type="compositionally biased region" description="Basic residues" evidence="1">
    <location>
        <begin position="40"/>
        <end position="50"/>
    </location>
</feature>
<protein>
    <submittedName>
        <fullName evidence="2">Uncharacterized protein</fullName>
    </submittedName>
</protein>
<dbReference type="AlphaFoldDB" id="A0A0D2G1U5"/>
<proteinExistence type="predicted"/>